<dbReference type="EMBL" id="NBVN01000002">
    <property type="protein sequence ID" value="PUA33713.1"/>
    <property type="molecule type" value="Genomic_DNA"/>
</dbReference>
<dbReference type="GO" id="GO:1990904">
    <property type="term" value="C:ribonucleoprotein complex"/>
    <property type="evidence" value="ECO:0007669"/>
    <property type="project" value="UniProtKB-KW"/>
</dbReference>
<dbReference type="GO" id="GO:0003735">
    <property type="term" value="F:structural constituent of ribosome"/>
    <property type="evidence" value="ECO:0007669"/>
    <property type="project" value="InterPro"/>
</dbReference>
<evidence type="ECO:0000256" key="2">
    <source>
        <dbReference type="ARBA" id="ARBA00022730"/>
    </source>
</evidence>
<comment type="function">
    <text evidence="6">One of the primary rRNA binding proteins, it binds directly to 16S rRNA central domain where it helps coordinate assembly of the platform of the 30S subunit.</text>
</comment>
<dbReference type="Gene3D" id="3.30.1370.30">
    <property type="match status" value="1"/>
</dbReference>
<dbReference type="AlphaFoldDB" id="A0A2R7Y853"/>
<reference evidence="8 9" key="1">
    <citation type="journal article" date="2018" name="Syst. Appl. Microbiol.">
        <title>A new symbiotic nanoarchaeote (Candidatus Nanoclepta minutus) and its host (Zestosphaera tikiterensis gen. nov., sp. nov.) from a New Zealand hot spring.</title>
        <authorList>
            <person name="St John E."/>
            <person name="Liu Y."/>
            <person name="Podar M."/>
            <person name="Stott M.B."/>
            <person name="Meneghin J."/>
            <person name="Chen Z."/>
            <person name="Lagutin K."/>
            <person name="Mitchell K."/>
            <person name="Reysenbach A.L."/>
        </authorList>
    </citation>
    <scope>NUCLEOTIDE SEQUENCE [LARGE SCALE GENOMIC DNA]</scope>
    <source>
        <strain evidence="8">NZ3</strain>
    </source>
</reference>
<dbReference type="HAMAP" id="MF_01302_A">
    <property type="entry name" value="Ribosomal_uS8_A"/>
    <property type="match status" value="1"/>
</dbReference>
<dbReference type="GO" id="GO:0005840">
    <property type="term" value="C:ribosome"/>
    <property type="evidence" value="ECO:0007669"/>
    <property type="project" value="UniProtKB-KW"/>
</dbReference>
<evidence type="ECO:0000256" key="1">
    <source>
        <dbReference type="ARBA" id="ARBA00006471"/>
    </source>
</evidence>
<dbReference type="SUPFAM" id="SSF56047">
    <property type="entry name" value="Ribosomal protein S8"/>
    <property type="match status" value="1"/>
</dbReference>
<keyword evidence="5 6" id="KW-0687">Ribonucleoprotein</keyword>
<comment type="caution">
    <text evidence="8">The sequence shown here is derived from an EMBL/GenBank/DDBJ whole genome shotgun (WGS) entry which is preliminary data.</text>
</comment>
<proteinExistence type="inferred from homology"/>
<sequence length="135" mass="15235">MNTVSTDTLANALSTILNNEMRGKKEAVIMPSSKLIAMVLRVMQKHGYIGEFEHIDDGRWGKIKVQLLGRINKTGVIKPRTPVTYSELARMPNWLREYLPSRDIGILILTTPQGIMSHKEALEKRIGGILLAYVY</sequence>
<dbReference type="GO" id="GO:0006412">
    <property type="term" value="P:translation"/>
    <property type="evidence" value="ECO:0007669"/>
    <property type="project" value="UniProtKB-UniRule"/>
</dbReference>
<dbReference type="Pfam" id="PF00410">
    <property type="entry name" value="Ribosomal_S8"/>
    <property type="match status" value="1"/>
</dbReference>
<dbReference type="GO" id="GO:0019843">
    <property type="term" value="F:rRNA binding"/>
    <property type="evidence" value="ECO:0007669"/>
    <property type="project" value="UniProtKB-UniRule"/>
</dbReference>
<keyword evidence="3 6" id="KW-0694">RNA-binding</keyword>
<comment type="similarity">
    <text evidence="1 6 7">Belongs to the universal ribosomal protein uS8 family.</text>
</comment>
<gene>
    <name evidence="6" type="primary">rps8</name>
    <name evidence="8" type="ORF">B7O98_03010</name>
</gene>
<name>A0A2R7Y853_9CREN</name>
<evidence type="ECO:0000256" key="7">
    <source>
        <dbReference type="RuleBase" id="RU003660"/>
    </source>
</evidence>
<keyword evidence="4 6" id="KW-0689">Ribosomal protein</keyword>
<evidence type="ECO:0000256" key="3">
    <source>
        <dbReference type="ARBA" id="ARBA00022884"/>
    </source>
</evidence>
<organism evidence="8 9">
    <name type="scientific">Zestosphaera tikiterensis</name>
    <dbReference type="NCBI Taxonomy" id="1973259"/>
    <lineage>
        <taxon>Archaea</taxon>
        <taxon>Thermoproteota</taxon>
        <taxon>Thermoprotei</taxon>
        <taxon>Desulfurococcales</taxon>
        <taxon>Desulfurococcaceae</taxon>
        <taxon>Zestosphaera</taxon>
    </lineage>
</organism>
<keyword evidence="2 6" id="KW-0699">rRNA-binding</keyword>
<comment type="subunit">
    <text evidence="6">Part of the 30S ribosomal subunit.</text>
</comment>
<dbReference type="Gene3D" id="3.30.1490.10">
    <property type="match status" value="1"/>
</dbReference>
<evidence type="ECO:0000313" key="8">
    <source>
        <dbReference type="EMBL" id="PUA33713.1"/>
    </source>
</evidence>
<evidence type="ECO:0000256" key="6">
    <source>
        <dbReference type="HAMAP-Rule" id="MF_01302"/>
    </source>
</evidence>
<dbReference type="InterPro" id="IPR035987">
    <property type="entry name" value="Ribosomal_uS8_sf"/>
</dbReference>
<evidence type="ECO:0000256" key="4">
    <source>
        <dbReference type="ARBA" id="ARBA00022980"/>
    </source>
</evidence>
<protein>
    <recommendedName>
        <fullName evidence="6">Small ribosomal subunit protein uS8</fullName>
    </recommendedName>
</protein>
<accession>A0A2R7Y853</accession>
<dbReference type="InterPro" id="IPR047863">
    <property type="entry name" value="Ribosomal_uS8_CS"/>
</dbReference>
<evidence type="ECO:0000256" key="5">
    <source>
        <dbReference type="ARBA" id="ARBA00023274"/>
    </source>
</evidence>
<dbReference type="PANTHER" id="PTHR11758">
    <property type="entry name" value="40S RIBOSOMAL PROTEIN S15A"/>
    <property type="match status" value="1"/>
</dbReference>
<dbReference type="NCBIfam" id="NF003115">
    <property type="entry name" value="PRK04034.1"/>
    <property type="match status" value="1"/>
</dbReference>
<dbReference type="Proteomes" id="UP000244093">
    <property type="component" value="Unassembled WGS sequence"/>
</dbReference>
<dbReference type="InterPro" id="IPR000630">
    <property type="entry name" value="Ribosomal_uS8"/>
</dbReference>
<dbReference type="PROSITE" id="PS00053">
    <property type="entry name" value="RIBOSOMAL_S8"/>
    <property type="match status" value="1"/>
</dbReference>
<evidence type="ECO:0000313" key="9">
    <source>
        <dbReference type="Proteomes" id="UP000244093"/>
    </source>
</evidence>
<dbReference type="FunFam" id="3.30.1370.30:FF:000001">
    <property type="entry name" value="40S ribosomal protein S15a"/>
    <property type="match status" value="1"/>
</dbReference>